<dbReference type="PANTHER" id="PTHR10353">
    <property type="entry name" value="GLYCOSYL HYDROLASE"/>
    <property type="match status" value="1"/>
</dbReference>
<dbReference type="PRINTS" id="PR00131">
    <property type="entry name" value="GLHYDRLASE1"/>
</dbReference>
<dbReference type="InterPro" id="IPR001360">
    <property type="entry name" value="Glyco_hydro_1"/>
</dbReference>
<name>A0A0B8QLW1_9VIBR</name>
<reference evidence="2 3" key="2">
    <citation type="submission" date="2015-01" db="EMBL/GenBank/DDBJ databases">
        <authorList>
            <consortium name="NBRP consortium"/>
            <person name="Sawabe T."/>
            <person name="Meirelles P."/>
            <person name="Feng G."/>
            <person name="Sayaka M."/>
            <person name="Hattori M."/>
            <person name="Ohkuma M."/>
        </authorList>
    </citation>
    <scope>NUCLEOTIDE SEQUENCE [LARGE SCALE GENOMIC DNA]</scope>
    <source>
        <strain evidence="3">JCM 19241</strain>
    </source>
</reference>
<organism evidence="2 3">
    <name type="scientific">Vibrio ishigakensis</name>
    <dbReference type="NCBI Taxonomy" id="1481914"/>
    <lineage>
        <taxon>Bacteria</taxon>
        <taxon>Pseudomonadati</taxon>
        <taxon>Pseudomonadota</taxon>
        <taxon>Gammaproteobacteria</taxon>
        <taxon>Vibrionales</taxon>
        <taxon>Vibrionaceae</taxon>
        <taxon>Vibrio</taxon>
    </lineage>
</organism>
<protein>
    <submittedName>
        <fullName evidence="2">Beta-glucosidase</fullName>
        <ecNumber evidence="2">3.2.1.21</ecNumber>
    </submittedName>
</protein>
<dbReference type="Proteomes" id="UP000031666">
    <property type="component" value="Unassembled WGS sequence"/>
</dbReference>
<evidence type="ECO:0000313" key="2">
    <source>
        <dbReference type="EMBL" id="GAM75404.1"/>
    </source>
</evidence>
<sequence>MDEESEGQAQEDGMIDDTFRTELMKEHLIQLHRAIEDGANCFGVHQWTFIDNWSWTNSFKRRYGFYRLDLATGNRIPKRHGRWFKDLAETNSFTVK</sequence>
<keyword evidence="2" id="KW-0378">Hydrolase</keyword>
<dbReference type="Gene3D" id="3.20.20.80">
    <property type="entry name" value="Glycosidases"/>
    <property type="match status" value="1"/>
</dbReference>
<gene>
    <name evidence="2" type="ORF">JCM19241_3316</name>
</gene>
<comment type="similarity">
    <text evidence="1">Belongs to the glycosyl hydrolase 1 family.</text>
</comment>
<dbReference type="EMBL" id="BBSC01000004">
    <property type="protein sequence ID" value="GAM75404.1"/>
    <property type="molecule type" value="Genomic_DNA"/>
</dbReference>
<dbReference type="GO" id="GO:0005829">
    <property type="term" value="C:cytosol"/>
    <property type="evidence" value="ECO:0007669"/>
    <property type="project" value="TreeGrafter"/>
</dbReference>
<dbReference type="GO" id="GO:0016052">
    <property type="term" value="P:carbohydrate catabolic process"/>
    <property type="evidence" value="ECO:0007669"/>
    <property type="project" value="TreeGrafter"/>
</dbReference>
<dbReference type="EC" id="3.2.1.21" evidence="2"/>
<dbReference type="STRING" id="1481914.JCM19241_3316"/>
<reference evidence="2 3" key="1">
    <citation type="submission" date="2015-01" db="EMBL/GenBank/DDBJ databases">
        <title>Vibrio sp. C94 JCM 19241 whole genome shotgun sequence.</title>
        <authorList>
            <person name="Sawabe T."/>
            <person name="Meirelles P."/>
            <person name="Feng G."/>
            <person name="Sayaka M."/>
            <person name="Hattori M."/>
            <person name="Ohkuma M."/>
        </authorList>
    </citation>
    <scope>NUCLEOTIDE SEQUENCE [LARGE SCALE GENOMIC DNA]</scope>
    <source>
        <strain evidence="3">JCM 19241</strain>
    </source>
</reference>
<dbReference type="SUPFAM" id="SSF51445">
    <property type="entry name" value="(Trans)glycosidases"/>
    <property type="match status" value="1"/>
</dbReference>
<dbReference type="AlphaFoldDB" id="A0A0B8QLW1"/>
<evidence type="ECO:0000256" key="1">
    <source>
        <dbReference type="RuleBase" id="RU003690"/>
    </source>
</evidence>
<dbReference type="InterPro" id="IPR017853">
    <property type="entry name" value="GH"/>
</dbReference>
<dbReference type="PANTHER" id="PTHR10353:SF139">
    <property type="entry name" value="6-PHOSPHO-BETA-GLUCOSIDASE GMUD"/>
    <property type="match status" value="1"/>
</dbReference>
<accession>A0A0B8QLW1</accession>
<evidence type="ECO:0000313" key="3">
    <source>
        <dbReference type="Proteomes" id="UP000031666"/>
    </source>
</evidence>
<keyword evidence="2" id="KW-0326">Glycosidase</keyword>
<proteinExistence type="inferred from homology"/>
<dbReference type="Pfam" id="PF00232">
    <property type="entry name" value="Glyco_hydro_1"/>
    <property type="match status" value="1"/>
</dbReference>
<dbReference type="GO" id="GO:0008422">
    <property type="term" value="F:beta-glucosidase activity"/>
    <property type="evidence" value="ECO:0007669"/>
    <property type="project" value="UniProtKB-EC"/>
</dbReference>
<comment type="caution">
    <text evidence="2">The sequence shown here is derived from an EMBL/GenBank/DDBJ whole genome shotgun (WGS) entry which is preliminary data.</text>
</comment>